<evidence type="ECO:0000313" key="2">
    <source>
        <dbReference type="EMBL" id="ATZ18449.1"/>
    </source>
</evidence>
<dbReference type="KEGG" id="esx:ESOMN_v1c00640"/>
<proteinExistence type="predicted"/>
<accession>A0A2K8NXA8</accession>
<keyword evidence="3" id="KW-1185">Reference proteome</keyword>
<gene>
    <name evidence="2" type="ORF">ESOMN_v1c00640</name>
</gene>
<evidence type="ECO:0000256" key="1">
    <source>
        <dbReference type="SAM" id="SignalP"/>
    </source>
</evidence>
<reference evidence="2 3" key="1">
    <citation type="submission" date="2017-11" db="EMBL/GenBank/DDBJ databases">
        <title>Genome sequence of Entomoplasma somnilux PYAN-1 (ATCC 49194).</title>
        <authorList>
            <person name="Lo W.-S."/>
            <person name="Gasparich G.E."/>
            <person name="Kuo C.-H."/>
        </authorList>
    </citation>
    <scope>NUCLEOTIDE SEQUENCE [LARGE SCALE GENOMIC DNA]</scope>
    <source>
        <strain evidence="2 3">PYAN-1</strain>
    </source>
</reference>
<dbReference type="AlphaFoldDB" id="A0A2K8NXA8"/>
<keyword evidence="1" id="KW-0732">Signal</keyword>
<dbReference type="NCBIfam" id="NF038029">
    <property type="entry name" value="LP_plasma"/>
    <property type="match status" value="1"/>
</dbReference>
<dbReference type="EMBL" id="CP024965">
    <property type="protein sequence ID" value="ATZ18449.1"/>
    <property type="molecule type" value="Genomic_DNA"/>
</dbReference>
<name>A0A2K8NXA8_9MOLU</name>
<dbReference type="Proteomes" id="UP000232230">
    <property type="component" value="Chromosome"/>
</dbReference>
<feature type="chain" id="PRO_5014700812" description="Lipoprotein" evidence="1">
    <location>
        <begin position="20"/>
        <end position="669"/>
    </location>
</feature>
<feature type="signal peptide" evidence="1">
    <location>
        <begin position="1"/>
        <end position="19"/>
    </location>
</feature>
<dbReference type="PROSITE" id="PS51257">
    <property type="entry name" value="PROKAR_LIPOPROTEIN"/>
    <property type="match status" value="1"/>
</dbReference>
<sequence>MKRLLSLLATLGLTAIAGATVVACGDKDVKEVDSAAVQTQVNAALKNPVADEATAIKIVTDLSVENATLTAVAKEANTSLTVTINPAEGYTVSGEASFEVSYTIETPEVKEVDSAAVQTQVKAALKDPVVDEAAAIKIVNELKVENATLAAVAKEANTSLTVTINPAEGYTVSGEASFEVSYTIETPEVKEVDSAAVQTQVKAALKDPVADEATAIKIVTDLSVENATLTAVAKEANTSLTVTINPAEGFTVSGEASFEVSYTIETPEVKEVDSTAVQTQVNAALKNPVVDEAAAIKIVNELKVENATLAAVAKEANTSLTVTINPAEGYTVSGEASFEVSYTIETPEVKEVDSTAVQTQVNAALKNPVVDEATAIKIVTDLSVENATLTAVAKEANTSLTVTINPTEGYTVSGEASFEVSYTIETPEVKEVDSTAVQTQVNAALKNPVADEATAIKIVTDLSVENATLTAVAKEANTSLTVTINPAEGYTVSGEASFEVSYTIETPEVKEVDSAAVQTQVKAALKDPVADEATAIKIVTDLSVENATLTAVAKEANTSLTVTINPAEGYTVSGEASFEVSYTIETPEVKEVDSAAVQTQVKAALKDPVVDEAAAIKIVNELKVENATLTAVAKEANTSLTVTITPAKGYTVSGEASFEVTYILGDTNK</sequence>
<dbReference type="InterPro" id="IPR054816">
    <property type="entry name" value="Lipoprotein_mollicutes-type_CS"/>
</dbReference>
<evidence type="ECO:0008006" key="4">
    <source>
        <dbReference type="Google" id="ProtNLM"/>
    </source>
</evidence>
<organism evidence="2 3">
    <name type="scientific">Williamsoniiplasma somnilux</name>
    <dbReference type="NCBI Taxonomy" id="215578"/>
    <lineage>
        <taxon>Bacteria</taxon>
        <taxon>Bacillati</taxon>
        <taxon>Mycoplasmatota</taxon>
        <taxon>Mollicutes</taxon>
        <taxon>Entomoplasmatales</taxon>
        <taxon>Williamsoniiplasma</taxon>
    </lineage>
</organism>
<evidence type="ECO:0000313" key="3">
    <source>
        <dbReference type="Proteomes" id="UP000232230"/>
    </source>
</evidence>
<protein>
    <recommendedName>
        <fullName evidence="4">Lipoprotein</fullName>
    </recommendedName>
</protein>
<dbReference type="RefSeq" id="WP_100608747.1">
    <property type="nucleotide sequence ID" value="NZ_CP024965.1"/>
</dbReference>